<keyword evidence="5 7" id="KW-1133">Transmembrane helix</keyword>
<keyword evidence="4 7" id="KW-0812">Transmembrane</keyword>
<reference evidence="9 10" key="1">
    <citation type="submission" date="2019-12" db="EMBL/GenBank/DDBJ databases">
        <title>Roseobacter cerasinus sp. nov., isolated from seawater around aquaculture.</title>
        <authorList>
            <person name="Muramatsu S."/>
            <person name="Takabe Y."/>
            <person name="Mori K."/>
            <person name="Takaichi S."/>
            <person name="Hanada S."/>
        </authorList>
    </citation>
    <scope>NUCLEOTIDE SEQUENCE [LARGE SCALE GENOMIC DNA]</scope>
    <source>
        <strain evidence="9 10">AI77</strain>
    </source>
</reference>
<dbReference type="PANTHER" id="PTHR32243:SF18">
    <property type="entry name" value="INNER MEMBRANE ABC TRANSPORTER PERMEASE PROTEIN YCJP"/>
    <property type="match status" value="1"/>
</dbReference>
<feature type="transmembrane region" description="Helical" evidence="7">
    <location>
        <begin position="80"/>
        <end position="102"/>
    </location>
</feature>
<evidence type="ECO:0000256" key="4">
    <source>
        <dbReference type="ARBA" id="ARBA00022692"/>
    </source>
</evidence>
<feature type="transmembrane region" description="Helical" evidence="7">
    <location>
        <begin position="21"/>
        <end position="41"/>
    </location>
</feature>
<accession>A0A640VV52</accession>
<dbReference type="GO" id="GO:0005886">
    <property type="term" value="C:plasma membrane"/>
    <property type="evidence" value="ECO:0007669"/>
    <property type="project" value="UniProtKB-SubCell"/>
</dbReference>
<keyword evidence="6 7" id="KW-0472">Membrane</keyword>
<dbReference type="InterPro" id="IPR035906">
    <property type="entry name" value="MetI-like_sf"/>
</dbReference>
<evidence type="ECO:0000256" key="2">
    <source>
        <dbReference type="ARBA" id="ARBA00022448"/>
    </source>
</evidence>
<dbReference type="GO" id="GO:0055085">
    <property type="term" value="P:transmembrane transport"/>
    <property type="evidence" value="ECO:0007669"/>
    <property type="project" value="InterPro"/>
</dbReference>
<dbReference type="SUPFAM" id="SSF161098">
    <property type="entry name" value="MetI-like"/>
    <property type="match status" value="1"/>
</dbReference>
<evidence type="ECO:0000256" key="6">
    <source>
        <dbReference type="ARBA" id="ARBA00023136"/>
    </source>
</evidence>
<dbReference type="PANTHER" id="PTHR32243">
    <property type="entry name" value="MALTOSE TRANSPORT SYSTEM PERMEASE-RELATED"/>
    <property type="match status" value="1"/>
</dbReference>
<evidence type="ECO:0000313" key="9">
    <source>
        <dbReference type="EMBL" id="GFE51899.1"/>
    </source>
</evidence>
<feature type="transmembrane region" description="Helical" evidence="7">
    <location>
        <begin position="146"/>
        <end position="166"/>
    </location>
</feature>
<dbReference type="CDD" id="cd06261">
    <property type="entry name" value="TM_PBP2"/>
    <property type="match status" value="1"/>
</dbReference>
<evidence type="ECO:0000256" key="7">
    <source>
        <dbReference type="SAM" id="Phobius"/>
    </source>
</evidence>
<evidence type="ECO:0000313" key="10">
    <source>
        <dbReference type="Proteomes" id="UP000436522"/>
    </source>
</evidence>
<feature type="transmembrane region" description="Helical" evidence="7">
    <location>
        <begin position="114"/>
        <end position="134"/>
    </location>
</feature>
<evidence type="ECO:0000256" key="1">
    <source>
        <dbReference type="ARBA" id="ARBA00004651"/>
    </source>
</evidence>
<keyword evidence="10" id="KW-1185">Reference proteome</keyword>
<keyword evidence="3" id="KW-1003">Cell membrane</keyword>
<organism evidence="9 10">
    <name type="scientific">Roseobacter cerasinus</name>
    <dbReference type="NCBI Taxonomy" id="2602289"/>
    <lineage>
        <taxon>Bacteria</taxon>
        <taxon>Pseudomonadati</taxon>
        <taxon>Pseudomonadota</taxon>
        <taxon>Alphaproteobacteria</taxon>
        <taxon>Rhodobacterales</taxon>
        <taxon>Roseobacteraceae</taxon>
        <taxon>Roseobacter</taxon>
    </lineage>
</organism>
<dbReference type="PROSITE" id="PS50928">
    <property type="entry name" value="ABC_TM1"/>
    <property type="match status" value="1"/>
</dbReference>
<dbReference type="Proteomes" id="UP000436522">
    <property type="component" value="Unassembled WGS sequence"/>
</dbReference>
<sequence length="229" mass="25678">MRPRVRQPSRFRWGTAVSHGLLLFAVLMTLGPFVYIALSSLKTQISPLMGEVAFTPTMLNYEEVLFDRTSDYFRNFANSLIVTTTSTALVMVIGFFAGYSLFRMRWPMSVVNAFLVWSMAFNLIPAVSLAGAWYEMARSVGLANDYLAVIFAYTTLHLPMALWLLASFFREIPRELEEAAYIDGAGFVALSHCQILTPSSGSRCALIFAPCNKNSAQRRSTSHMIRSKQ</sequence>
<evidence type="ECO:0000256" key="3">
    <source>
        <dbReference type="ARBA" id="ARBA00022475"/>
    </source>
</evidence>
<dbReference type="InterPro" id="IPR050901">
    <property type="entry name" value="BP-dep_ABC_trans_perm"/>
</dbReference>
<dbReference type="Gene3D" id="1.10.3720.10">
    <property type="entry name" value="MetI-like"/>
    <property type="match status" value="1"/>
</dbReference>
<dbReference type="InterPro" id="IPR000515">
    <property type="entry name" value="MetI-like"/>
</dbReference>
<evidence type="ECO:0000256" key="5">
    <source>
        <dbReference type="ARBA" id="ARBA00022989"/>
    </source>
</evidence>
<comment type="subcellular location">
    <subcellularLocation>
        <location evidence="1">Cell membrane</location>
        <topology evidence="1">Multi-pass membrane protein</topology>
    </subcellularLocation>
</comment>
<name>A0A640VV52_9RHOB</name>
<keyword evidence="2" id="KW-0813">Transport</keyword>
<dbReference type="AlphaFoldDB" id="A0A640VV52"/>
<protein>
    <recommendedName>
        <fullName evidence="8">ABC transmembrane type-1 domain-containing protein</fullName>
    </recommendedName>
</protein>
<dbReference type="EMBL" id="BLIV01000008">
    <property type="protein sequence ID" value="GFE51899.1"/>
    <property type="molecule type" value="Genomic_DNA"/>
</dbReference>
<gene>
    <name evidence="9" type="ORF">So717_36520</name>
</gene>
<feature type="domain" description="ABC transmembrane type-1" evidence="8">
    <location>
        <begin position="76"/>
        <end position="229"/>
    </location>
</feature>
<evidence type="ECO:0000259" key="8">
    <source>
        <dbReference type="PROSITE" id="PS50928"/>
    </source>
</evidence>
<proteinExistence type="predicted"/>
<comment type="caution">
    <text evidence="9">The sequence shown here is derived from an EMBL/GenBank/DDBJ whole genome shotgun (WGS) entry which is preliminary data.</text>
</comment>